<dbReference type="Proteomes" id="UP000054695">
    <property type="component" value="Unassembled WGS sequence"/>
</dbReference>
<feature type="transmembrane region" description="Helical" evidence="13">
    <location>
        <begin position="28"/>
        <end position="50"/>
    </location>
</feature>
<evidence type="ECO:0000256" key="3">
    <source>
        <dbReference type="ARBA" id="ARBA00011160"/>
    </source>
</evidence>
<comment type="similarity">
    <text evidence="2 12">Belongs to the ABC-4 integral membrane protein family. FtsX subfamily.</text>
</comment>
<keyword evidence="17" id="KW-1185">Reference proteome</keyword>
<dbReference type="EMBL" id="LNXU01000002">
    <property type="protein sequence ID" value="KTC77362.1"/>
    <property type="molecule type" value="Genomic_DNA"/>
</dbReference>
<evidence type="ECO:0000256" key="10">
    <source>
        <dbReference type="ARBA" id="ARBA00023136"/>
    </source>
</evidence>
<dbReference type="STRING" id="447.Lboz_0315"/>
<reference evidence="16 17" key="1">
    <citation type="submission" date="2015-11" db="EMBL/GenBank/DDBJ databases">
        <title>Genomic analysis of 38 Legionella species identifies large and diverse effector repertoires.</title>
        <authorList>
            <person name="Burstein D."/>
            <person name="Amaro F."/>
            <person name="Zusman T."/>
            <person name="Lifshitz Z."/>
            <person name="Cohen O."/>
            <person name="Gilbert J.A."/>
            <person name="Pupko T."/>
            <person name="Shuman H.A."/>
            <person name="Segal G."/>
        </authorList>
    </citation>
    <scope>NUCLEOTIDE SEQUENCE [LARGE SCALE GENOMIC DNA]</scope>
    <source>
        <strain evidence="16 17">WIGA</strain>
    </source>
</reference>
<dbReference type="InterPro" id="IPR004513">
    <property type="entry name" value="FtsX"/>
</dbReference>
<dbReference type="PIRSF" id="PIRSF003097">
    <property type="entry name" value="FtsX"/>
    <property type="match status" value="1"/>
</dbReference>
<dbReference type="AlphaFoldDB" id="A0A0W0S1T7"/>
<dbReference type="InterPro" id="IPR047590">
    <property type="entry name" value="FtsX_proteobact-type"/>
</dbReference>
<comment type="function">
    <text evidence="12">Part of the ABC transporter FtsEX involved in cellular division.</text>
</comment>
<name>A0A0W0S1T7_LEGBO</name>
<keyword evidence="8 13" id="KW-0812">Transmembrane</keyword>
<dbReference type="InterPro" id="IPR003838">
    <property type="entry name" value="ABC3_permease_C"/>
</dbReference>
<evidence type="ECO:0000259" key="14">
    <source>
        <dbReference type="Pfam" id="PF02687"/>
    </source>
</evidence>
<organism evidence="16 17">
    <name type="scientific">Legionella bozemanae</name>
    <name type="common">Fluoribacter bozemanae</name>
    <dbReference type="NCBI Taxonomy" id="447"/>
    <lineage>
        <taxon>Bacteria</taxon>
        <taxon>Pseudomonadati</taxon>
        <taxon>Pseudomonadota</taxon>
        <taxon>Gammaproteobacteria</taxon>
        <taxon>Legionellales</taxon>
        <taxon>Legionellaceae</taxon>
        <taxon>Legionella</taxon>
    </lineage>
</organism>
<evidence type="ECO:0000256" key="11">
    <source>
        <dbReference type="ARBA" id="ARBA00023306"/>
    </source>
</evidence>
<evidence type="ECO:0000256" key="9">
    <source>
        <dbReference type="ARBA" id="ARBA00022989"/>
    </source>
</evidence>
<dbReference type="GO" id="GO:0051301">
    <property type="term" value="P:cell division"/>
    <property type="evidence" value="ECO:0007669"/>
    <property type="project" value="UniProtKB-KW"/>
</dbReference>
<evidence type="ECO:0000256" key="4">
    <source>
        <dbReference type="ARBA" id="ARBA00021907"/>
    </source>
</evidence>
<evidence type="ECO:0000256" key="2">
    <source>
        <dbReference type="ARBA" id="ARBA00007379"/>
    </source>
</evidence>
<keyword evidence="9 13" id="KW-1133">Transmembrane helix</keyword>
<evidence type="ECO:0000256" key="8">
    <source>
        <dbReference type="ARBA" id="ARBA00022692"/>
    </source>
</evidence>
<evidence type="ECO:0000313" key="16">
    <source>
        <dbReference type="EMBL" id="KTC77362.1"/>
    </source>
</evidence>
<protein>
    <recommendedName>
        <fullName evidence="4 12">Cell division protein FtsX</fullName>
    </recommendedName>
</protein>
<accession>A0A0W0S1T7</accession>
<dbReference type="PANTHER" id="PTHR47755:SF1">
    <property type="entry name" value="CELL DIVISION PROTEIN FTSX"/>
    <property type="match status" value="1"/>
</dbReference>
<dbReference type="Gene3D" id="3.30.70.3040">
    <property type="match status" value="1"/>
</dbReference>
<comment type="subcellular location">
    <subcellularLocation>
        <location evidence="1">Cell inner membrane</location>
        <topology evidence="1">Multi-pass membrane protein</topology>
    </subcellularLocation>
</comment>
<feature type="domain" description="ABC3 transporter permease C-terminal" evidence="14">
    <location>
        <begin position="184"/>
        <end position="298"/>
    </location>
</feature>
<comment type="subunit">
    <text evidence="3">Forms a membrane-associated complex with FtsE.</text>
</comment>
<dbReference type="OrthoDB" id="9813411at2"/>
<keyword evidence="5 12" id="KW-1003">Cell membrane</keyword>
<feature type="transmembrane region" description="Helical" evidence="13">
    <location>
        <begin position="183"/>
        <end position="204"/>
    </location>
</feature>
<evidence type="ECO:0000256" key="5">
    <source>
        <dbReference type="ARBA" id="ARBA00022475"/>
    </source>
</evidence>
<evidence type="ECO:0000256" key="6">
    <source>
        <dbReference type="ARBA" id="ARBA00022519"/>
    </source>
</evidence>
<dbReference type="GO" id="GO:0032153">
    <property type="term" value="C:cell division site"/>
    <property type="evidence" value="ECO:0007669"/>
    <property type="project" value="TreeGrafter"/>
</dbReference>
<keyword evidence="11 12" id="KW-0131">Cell cycle</keyword>
<proteinExistence type="inferred from homology"/>
<dbReference type="PANTHER" id="PTHR47755">
    <property type="entry name" value="CELL DIVISION PROTEIN FTSX"/>
    <property type="match status" value="1"/>
</dbReference>
<comment type="caution">
    <text evidence="16">The sequence shown here is derived from an EMBL/GenBank/DDBJ whole genome shotgun (WGS) entry which is preliminary data.</text>
</comment>
<feature type="transmembrane region" description="Helical" evidence="13">
    <location>
        <begin position="274"/>
        <end position="294"/>
    </location>
</feature>
<dbReference type="RefSeq" id="WP_058458013.1">
    <property type="nucleotide sequence ID" value="NZ_CAAAIY010000003.1"/>
</dbReference>
<keyword evidence="7 12" id="KW-0132">Cell division</keyword>
<dbReference type="GO" id="GO:0005886">
    <property type="term" value="C:plasma membrane"/>
    <property type="evidence" value="ECO:0007669"/>
    <property type="project" value="UniProtKB-SubCell"/>
</dbReference>
<keyword evidence="6 12" id="KW-0997">Cell inner membrane</keyword>
<evidence type="ECO:0000256" key="12">
    <source>
        <dbReference type="PIRNR" id="PIRNR003097"/>
    </source>
</evidence>
<evidence type="ECO:0000256" key="7">
    <source>
        <dbReference type="ARBA" id="ARBA00022618"/>
    </source>
</evidence>
<evidence type="ECO:0000313" key="17">
    <source>
        <dbReference type="Proteomes" id="UP000054695"/>
    </source>
</evidence>
<dbReference type="InterPro" id="IPR040690">
    <property type="entry name" value="FtsX_ECD"/>
</dbReference>
<evidence type="ECO:0000256" key="13">
    <source>
        <dbReference type="SAM" id="Phobius"/>
    </source>
</evidence>
<dbReference type="Pfam" id="PF18075">
    <property type="entry name" value="FtsX_ECD"/>
    <property type="match status" value="1"/>
</dbReference>
<evidence type="ECO:0000259" key="15">
    <source>
        <dbReference type="Pfam" id="PF18075"/>
    </source>
</evidence>
<feature type="transmembrane region" description="Helical" evidence="13">
    <location>
        <begin position="233"/>
        <end position="254"/>
    </location>
</feature>
<keyword evidence="10 12" id="KW-0472">Membrane</keyword>
<gene>
    <name evidence="16" type="primary">ftsX</name>
    <name evidence="16" type="ORF">Lboz_0315</name>
</gene>
<evidence type="ECO:0000256" key="1">
    <source>
        <dbReference type="ARBA" id="ARBA00004429"/>
    </source>
</evidence>
<dbReference type="PATRIC" id="fig|447.4.peg.340"/>
<feature type="domain" description="FtsX extracellular" evidence="15">
    <location>
        <begin position="67"/>
        <end position="158"/>
    </location>
</feature>
<dbReference type="Pfam" id="PF02687">
    <property type="entry name" value="FtsX"/>
    <property type="match status" value="1"/>
</dbReference>
<sequence>MLKQAQAILAYHLQAAIQSLNLLCRRPLATMMTSLVIAIALALPALFWVFSDNIAKLTASWQKGGHISLYLKPGLSEAEQQLLLQKVRETDGVAQVSLKSSRDGLSELTQQEGMQDIMRYLPENPLPAVVDVVPALIIDSPAKLDLLARKLQTIAQVENAKVDMEWISRLHALLGFAAKFADALLALLAMAVIMIVGTTLRLALHSRQEEIQVLKLIGAKDPFILRPFLYSGVWYGALGAVFAVFMVNIFIFSLEAAVDQLAVAYQMHYPLKSLSMRQILLLVLFAVILGWMGARLSVKRQLASIEPQL</sequence>
<dbReference type="NCBIfam" id="TIGR00439">
    <property type="entry name" value="FtsX_Gneg"/>
    <property type="match status" value="1"/>
</dbReference>